<dbReference type="InterPro" id="IPR048502">
    <property type="entry name" value="NamZ_N"/>
</dbReference>
<proteinExistence type="predicted"/>
<feature type="chain" id="PRO_5042081410" evidence="1">
    <location>
        <begin position="23"/>
        <end position="386"/>
    </location>
</feature>
<dbReference type="Gene3D" id="3.40.50.12170">
    <property type="entry name" value="Uncharacterised protein PF07075, DUF1343"/>
    <property type="match status" value="1"/>
</dbReference>
<dbReference type="PANTHER" id="PTHR42915:SF1">
    <property type="entry name" value="PEPTIDOGLYCAN BETA-N-ACETYLMURAMIDASE NAMZ"/>
    <property type="match status" value="1"/>
</dbReference>
<dbReference type="Gene3D" id="3.90.1150.140">
    <property type="match status" value="1"/>
</dbReference>
<dbReference type="RefSeq" id="WP_088529995.1">
    <property type="nucleotide sequence ID" value="NZ_CP021646.1"/>
</dbReference>
<feature type="domain" description="Peptidoglycan beta-N-acetylmuramidase NamZ N-terminal" evidence="2">
    <location>
        <begin position="42"/>
        <end position="240"/>
    </location>
</feature>
<evidence type="ECO:0000259" key="2">
    <source>
        <dbReference type="Pfam" id="PF07075"/>
    </source>
</evidence>
<evidence type="ECO:0000259" key="3">
    <source>
        <dbReference type="Pfam" id="PF20732"/>
    </source>
</evidence>
<dbReference type="EMBL" id="CP031761">
    <property type="protein sequence ID" value="AXR03028.1"/>
    <property type="molecule type" value="Genomic_DNA"/>
</dbReference>
<name>A0AAD0RJT2_PSEO7</name>
<dbReference type="Proteomes" id="UP000258102">
    <property type="component" value="Chromosome 1"/>
</dbReference>
<reference evidence="4 5" key="1">
    <citation type="submission" date="2018-08" db="EMBL/GenBank/DDBJ databases">
        <title>Whole Genome Sequences of Two Pseudoalteromonas piscicida Strains, DE1-A and DE2-A, which Exhibit Strong Antibacterial Activity against Vibrio vulnificus.</title>
        <authorList>
            <person name="Richards G.P."/>
            <person name="Needleman D.S."/>
            <person name="Watson M.A."/>
            <person name="Polson S.W."/>
        </authorList>
    </citation>
    <scope>NUCLEOTIDE SEQUENCE [LARGE SCALE GENOMIC DNA]</scope>
    <source>
        <strain evidence="4 5">DE2-A</strain>
    </source>
</reference>
<gene>
    <name evidence="4" type="ORF">D0511_13825</name>
</gene>
<organism evidence="4 5">
    <name type="scientific">Pseudoalteromonas piscicida</name>
    <dbReference type="NCBI Taxonomy" id="43662"/>
    <lineage>
        <taxon>Bacteria</taxon>
        <taxon>Pseudomonadati</taxon>
        <taxon>Pseudomonadota</taxon>
        <taxon>Gammaproteobacteria</taxon>
        <taxon>Alteromonadales</taxon>
        <taxon>Pseudoalteromonadaceae</taxon>
        <taxon>Pseudoalteromonas</taxon>
    </lineage>
</organism>
<dbReference type="Pfam" id="PF20732">
    <property type="entry name" value="NamZ_C"/>
    <property type="match status" value="1"/>
</dbReference>
<protein>
    <submittedName>
        <fullName evidence="4">DUF1343 domain-containing protein</fullName>
    </submittedName>
</protein>
<dbReference type="KEGG" id="ppis:B1L02_03935"/>
<evidence type="ECO:0000313" key="4">
    <source>
        <dbReference type="EMBL" id="AXR03028.1"/>
    </source>
</evidence>
<dbReference type="GO" id="GO:0033922">
    <property type="term" value="F:peptidoglycan beta-N-acetylmuramidase activity"/>
    <property type="evidence" value="ECO:0007669"/>
    <property type="project" value="InterPro"/>
</dbReference>
<dbReference type="InterPro" id="IPR008302">
    <property type="entry name" value="NamZ"/>
</dbReference>
<dbReference type="Pfam" id="PF07075">
    <property type="entry name" value="NamZ_N"/>
    <property type="match status" value="1"/>
</dbReference>
<feature type="domain" description="Peptidoglycan beta-N-acetylmuramidase NamZ C-terminal" evidence="3">
    <location>
        <begin position="244"/>
        <end position="383"/>
    </location>
</feature>
<evidence type="ECO:0000313" key="5">
    <source>
        <dbReference type="Proteomes" id="UP000258102"/>
    </source>
</evidence>
<accession>A0AAD0RJT2</accession>
<dbReference type="AlphaFoldDB" id="A0AAD0RJT2"/>
<evidence type="ECO:0000256" key="1">
    <source>
        <dbReference type="SAM" id="SignalP"/>
    </source>
</evidence>
<feature type="signal peptide" evidence="1">
    <location>
        <begin position="1"/>
        <end position="22"/>
    </location>
</feature>
<keyword evidence="1" id="KW-0732">Signal</keyword>
<sequence length="386" mass="43574">MFQSLRVCLLIIFCCVPLTVEALTLGAERTDEYLPVLKGKRVGLIVNQTSRVEDQHLVDYLFNMGVDVKKVFAPEHGFRGNHDAGAKVDDAQDVKTGLPIISLYGSNKKPKSEQLKDIDVLIFDIQDVGLRFYTYISTMHLAMEAAAEAKIEFWVFDRPNPNIAYVDGPLLEKSFHSFVGMHPIPVLHGMTVGELAAMIKGEGWLTSEKALQLRIFPMRNYSGNTQYRLPIPPSPNLPNQQAIYLYPSLCFFEATPISVGRGTDFPFQVFGYPDPKLGEFQFTPRPVLGAASNPKLNGVTAFGQDLRNSNVRGFDLTWFVAAYGQFKRENKVFFQSPDFLDKLAGTDKIRKAIESGQSASELRQLWQQDVQDFLMQRKKYLLYPRS</sequence>
<dbReference type="InterPro" id="IPR048503">
    <property type="entry name" value="NamZ_C"/>
</dbReference>
<dbReference type="PANTHER" id="PTHR42915">
    <property type="entry name" value="HYPOTHETICAL 460 KDA PROTEIN IN FEUA-SIGW INTERGENIC REGION [PRECURSOR]"/>
    <property type="match status" value="1"/>
</dbReference>
<dbReference type="PIRSF" id="PIRSF016719">
    <property type="entry name" value="UCP016719"/>
    <property type="match status" value="1"/>
</dbReference>